<dbReference type="Proteomes" id="UP001249851">
    <property type="component" value="Unassembled WGS sequence"/>
</dbReference>
<evidence type="ECO:0008006" key="5">
    <source>
        <dbReference type="Google" id="ProtNLM"/>
    </source>
</evidence>
<feature type="compositionally biased region" description="Basic residues" evidence="2">
    <location>
        <begin position="215"/>
        <end position="227"/>
    </location>
</feature>
<organism evidence="3 4">
    <name type="scientific">Acropora cervicornis</name>
    <name type="common">Staghorn coral</name>
    <dbReference type="NCBI Taxonomy" id="6130"/>
    <lineage>
        <taxon>Eukaryota</taxon>
        <taxon>Metazoa</taxon>
        <taxon>Cnidaria</taxon>
        <taxon>Anthozoa</taxon>
        <taxon>Hexacorallia</taxon>
        <taxon>Scleractinia</taxon>
        <taxon>Astrocoeniina</taxon>
        <taxon>Acroporidae</taxon>
        <taxon>Acropora</taxon>
    </lineage>
</organism>
<protein>
    <recommendedName>
        <fullName evidence="5">Centrosomin N-terminal motif 1 domain-containing protein</fullName>
    </recommendedName>
</protein>
<feature type="coiled-coil region" evidence="1">
    <location>
        <begin position="61"/>
        <end position="123"/>
    </location>
</feature>
<dbReference type="EMBL" id="JARQWQ010000160">
    <property type="protein sequence ID" value="KAK2547983.1"/>
    <property type="molecule type" value="Genomic_DNA"/>
</dbReference>
<accession>A0AAD9US79</accession>
<feature type="region of interest" description="Disordered" evidence="2">
    <location>
        <begin position="1"/>
        <end position="23"/>
    </location>
</feature>
<reference evidence="3" key="1">
    <citation type="journal article" date="2023" name="G3 (Bethesda)">
        <title>Whole genome assembly and annotation of the endangered Caribbean coral Acropora cervicornis.</title>
        <authorList>
            <person name="Selwyn J.D."/>
            <person name="Vollmer S.V."/>
        </authorList>
    </citation>
    <scope>NUCLEOTIDE SEQUENCE</scope>
    <source>
        <strain evidence="3">K2</strain>
    </source>
</reference>
<feature type="region of interest" description="Disordered" evidence="2">
    <location>
        <begin position="164"/>
        <end position="201"/>
    </location>
</feature>
<evidence type="ECO:0000256" key="1">
    <source>
        <dbReference type="SAM" id="Coils"/>
    </source>
</evidence>
<sequence length="285" mass="33339">MQSYRSVEQLEALSPSTASHTFKDHETLIQELKKENFDLKLRLYMEQKERERVTEDFKQKIVVLESDLTEALDELSDALEREKEYEASLESSQLREKALLNRQKRIEETCREQENEIQFLTLTKSKEKLSEKSAATCDAETMTDFPFYMERGVDVGDNGDRSAFADIDLKDDDSPRSMQTDTLVRQDGPRPEGPDLLNTNSGTLLRKKNEIMREAKRRRTARSKKGQRRDTRETFNYDSGYAEKTRARAEQKSFFKRLCCCLKADQSAEYEVDENLEKPKVRHHR</sequence>
<evidence type="ECO:0000313" key="4">
    <source>
        <dbReference type="Proteomes" id="UP001249851"/>
    </source>
</evidence>
<feature type="region of interest" description="Disordered" evidence="2">
    <location>
        <begin position="215"/>
        <end position="235"/>
    </location>
</feature>
<keyword evidence="4" id="KW-1185">Reference proteome</keyword>
<name>A0AAD9US79_ACRCE</name>
<comment type="caution">
    <text evidence="3">The sequence shown here is derived from an EMBL/GenBank/DDBJ whole genome shotgun (WGS) entry which is preliminary data.</text>
</comment>
<keyword evidence="1" id="KW-0175">Coiled coil</keyword>
<gene>
    <name evidence="3" type="ORF">P5673_031927</name>
</gene>
<evidence type="ECO:0000256" key="2">
    <source>
        <dbReference type="SAM" id="MobiDB-lite"/>
    </source>
</evidence>
<dbReference type="AlphaFoldDB" id="A0AAD9US79"/>
<reference evidence="3" key="2">
    <citation type="journal article" date="2023" name="Science">
        <title>Genomic signatures of disease resistance in endangered staghorn corals.</title>
        <authorList>
            <person name="Vollmer S.V."/>
            <person name="Selwyn J.D."/>
            <person name="Despard B.A."/>
            <person name="Roesel C.L."/>
        </authorList>
    </citation>
    <scope>NUCLEOTIDE SEQUENCE</scope>
    <source>
        <strain evidence="3">K2</strain>
    </source>
</reference>
<proteinExistence type="predicted"/>
<evidence type="ECO:0000313" key="3">
    <source>
        <dbReference type="EMBL" id="KAK2547983.1"/>
    </source>
</evidence>